<name>A0AA36JFF4_9DINO</name>
<feature type="compositionally biased region" description="Basic residues" evidence="1">
    <location>
        <begin position="410"/>
        <end position="421"/>
    </location>
</feature>
<evidence type="ECO:0000313" key="2">
    <source>
        <dbReference type="EMBL" id="CAJ1405227.1"/>
    </source>
</evidence>
<feature type="compositionally biased region" description="Basic residues" evidence="1">
    <location>
        <begin position="432"/>
        <end position="450"/>
    </location>
</feature>
<evidence type="ECO:0000313" key="3">
    <source>
        <dbReference type="Proteomes" id="UP001178507"/>
    </source>
</evidence>
<proteinExistence type="predicted"/>
<keyword evidence="3" id="KW-1185">Reference proteome</keyword>
<comment type="caution">
    <text evidence="2">The sequence shown here is derived from an EMBL/GenBank/DDBJ whole genome shotgun (WGS) entry which is preliminary data.</text>
</comment>
<sequence length="450" mass="50695">MEQFALQLGEVSRLLTSFEPRQQRVALAATNHDLDTLEAELQEQSGEPDPDPFGVREWWKKTCPETVQRLNWIQEDQEQNMGFVGSVETDVLIKLQDCKAEAEEADAAEWQEWLQGLRDQGLESLKHHTERLAQVVDGDQMQEQDDILRGEELNDSQIRLMTPEQKSLAQEEAQSKREKTRFLAGAKLAKELLAGGLPMHLDQVQGLLAKAHQAQQIGEAAAKSQTQTSEELEQLTSYIQETESYIQEGPLRVARETTVENMESCREAAMDALQNAALKLKTLVTSMLHYEAQWWLEEKLRAEVARGRESVPAAQTAKDLAADAAKLTLVEAGRAGSSMEEAVEAAEAALRPRAQGATALALGNVLLAQHLLKRLDEDKAAEISSKDKALQRVKQQVQSLTEKLRQGQSWRRRSRSRRSWRTRWPAAQRSCARCRKRPPLPRSRRKPSTS</sequence>
<reference evidence="2" key="1">
    <citation type="submission" date="2023-08" db="EMBL/GenBank/DDBJ databases">
        <authorList>
            <person name="Chen Y."/>
            <person name="Shah S."/>
            <person name="Dougan E. K."/>
            <person name="Thang M."/>
            <person name="Chan C."/>
        </authorList>
    </citation>
    <scope>NUCLEOTIDE SEQUENCE</scope>
</reference>
<dbReference type="AlphaFoldDB" id="A0AA36JFF4"/>
<gene>
    <name evidence="2" type="ORF">EVOR1521_LOCUS27503</name>
</gene>
<protein>
    <submittedName>
        <fullName evidence="2">Uncharacterized protein</fullName>
    </submittedName>
</protein>
<accession>A0AA36JFF4</accession>
<evidence type="ECO:0000256" key="1">
    <source>
        <dbReference type="SAM" id="MobiDB-lite"/>
    </source>
</evidence>
<dbReference type="EMBL" id="CAUJNA010003574">
    <property type="protein sequence ID" value="CAJ1405227.1"/>
    <property type="molecule type" value="Genomic_DNA"/>
</dbReference>
<feature type="region of interest" description="Disordered" evidence="1">
    <location>
        <begin position="400"/>
        <end position="450"/>
    </location>
</feature>
<dbReference type="Proteomes" id="UP001178507">
    <property type="component" value="Unassembled WGS sequence"/>
</dbReference>
<organism evidence="2 3">
    <name type="scientific">Effrenium voratum</name>
    <dbReference type="NCBI Taxonomy" id="2562239"/>
    <lineage>
        <taxon>Eukaryota</taxon>
        <taxon>Sar</taxon>
        <taxon>Alveolata</taxon>
        <taxon>Dinophyceae</taxon>
        <taxon>Suessiales</taxon>
        <taxon>Symbiodiniaceae</taxon>
        <taxon>Effrenium</taxon>
    </lineage>
</organism>